<feature type="transmembrane region" description="Helical" evidence="1">
    <location>
        <begin position="134"/>
        <end position="152"/>
    </location>
</feature>
<name>A0A165HCE3_9BASI</name>
<feature type="transmembrane region" description="Helical" evidence="1">
    <location>
        <begin position="108"/>
        <end position="128"/>
    </location>
</feature>
<dbReference type="Proteomes" id="UP000076842">
    <property type="component" value="Unassembled WGS sequence"/>
</dbReference>
<proteinExistence type="predicted"/>
<dbReference type="STRING" id="1353952.A0A165HCE3"/>
<feature type="transmembrane region" description="Helical" evidence="1">
    <location>
        <begin position="20"/>
        <end position="39"/>
    </location>
</feature>
<organism evidence="2 3">
    <name type="scientific">Calocera cornea HHB12733</name>
    <dbReference type="NCBI Taxonomy" id="1353952"/>
    <lineage>
        <taxon>Eukaryota</taxon>
        <taxon>Fungi</taxon>
        <taxon>Dikarya</taxon>
        <taxon>Basidiomycota</taxon>
        <taxon>Agaricomycotina</taxon>
        <taxon>Dacrymycetes</taxon>
        <taxon>Dacrymycetales</taxon>
        <taxon>Dacrymycetaceae</taxon>
        <taxon>Calocera</taxon>
    </lineage>
</organism>
<feature type="transmembrane region" description="Helical" evidence="1">
    <location>
        <begin position="59"/>
        <end position="88"/>
    </location>
</feature>
<accession>A0A165HCE3</accession>
<dbReference type="OrthoDB" id="3242376at2759"/>
<evidence type="ECO:0000313" key="3">
    <source>
        <dbReference type="Proteomes" id="UP000076842"/>
    </source>
</evidence>
<protein>
    <submittedName>
        <fullName evidence="2">Uncharacterized protein</fullName>
    </submittedName>
</protein>
<dbReference type="EMBL" id="KV423944">
    <property type="protein sequence ID" value="KZT59116.1"/>
    <property type="molecule type" value="Genomic_DNA"/>
</dbReference>
<keyword evidence="1" id="KW-0472">Membrane</keyword>
<gene>
    <name evidence="2" type="ORF">CALCODRAFT_216093</name>
</gene>
<evidence type="ECO:0000256" key="1">
    <source>
        <dbReference type="SAM" id="Phobius"/>
    </source>
</evidence>
<sequence length="193" mass="21247">MYGTPGRTIPRVFSVQRALLALYGILLLLFVAISIWNIQASVGFQPEVENFGCFTVTGIPVWGATMTFIAILIFDFILFFLTIIKVVIISRRGYPGVLTNLLLRDGCIYFAQIFATSLVCALFLQFAPPSVQSAIMPWYLVLTPICTGRLFLNLKAMGLSDSWKQAISGFSSASENNGIMLTAPSIHPQNVEV</sequence>
<evidence type="ECO:0000313" key="2">
    <source>
        <dbReference type="EMBL" id="KZT59116.1"/>
    </source>
</evidence>
<keyword evidence="1" id="KW-0812">Transmembrane</keyword>
<dbReference type="InParanoid" id="A0A165HCE3"/>
<keyword evidence="1" id="KW-1133">Transmembrane helix</keyword>
<dbReference type="AlphaFoldDB" id="A0A165HCE3"/>
<reference evidence="2 3" key="1">
    <citation type="journal article" date="2016" name="Mol. Biol. Evol.">
        <title>Comparative Genomics of Early-Diverging Mushroom-Forming Fungi Provides Insights into the Origins of Lignocellulose Decay Capabilities.</title>
        <authorList>
            <person name="Nagy L.G."/>
            <person name="Riley R."/>
            <person name="Tritt A."/>
            <person name="Adam C."/>
            <person name="Daum C."/>
            <person name="Floudas D."/>
            <person name="Sun H."/>
            <person name="Yadav J.S."/>
            <person name="Pangilinan J."/>
            <person name="Larsson K.H."/>
            <person name="Matsuura K."/>
            <person name="Barry K."/>
            <person name="Labutti K."/>
            <person name="Kuo R."/>
            <person name="Ohm R.A."/>
            <person name="Bhattacharya S.S."/>
            <person name="Shirouzu T."/>
            <person name="Yoshinaga Y."/>
            <person name="Martin F.M."/>
            <person name="Grigoriev I.V."/>
            <person name="Hibbett D.S."/>
        </authorList>
    </citation>
    <scope>NUCLEOTIDE SEQUENCE [LARGE SCALE GENOMIC DNA]</scope>
    <source>
        <strain evidence="2 3">HHB12733</strain>
    </source>
</reference>
<keyword evidence="3" id="KW-1185">Reference proteome</keyword>